<reference evidence="1 2" key="1">
    <citation type="submission" date="2018-08" db="EMBL/GenBank/DDBJ databases">
        <title>A genome reference for cultivated species of the human gut microbiota.</title>
        <authorList>
            <person name="Zou Y."/>
            <person name="Xue W."/>
            <person name="Luo G."/>
        </authorList>
    </citation>
    <scope>NUCLEOTIDE SEQUENCE [LARGE SCALE GENOMIC DNA]</scope>
    <source>
        <strain evidence="1 2">AF25-15</strain>
    </source>
</reference>
<sequence>MARPNSETVTTFGEVLHSANNAHSRGSRAANIDNRLMIYFQGMKVYVPDGFQADTLLKLLQTLKKLS</sequence>
<proteinExistence type="predicted"/>
<dbReference type="RefSeq" id="WP_118392314.1">
    <property type="nucleotide sequence ID" value="NZ_QRUJ01000009.1"/>
</dbReference>
<evidence type="ECO:0000313" key="1">
    <source>
        <dbReference type="EMBL" id="RGR54182.1"/>
    </source>
</evidence>
<evidence type="ECO:0000313" key="2">
    <source>
        <dbReference type="Proteomes" id="UP000266066"/>
    </source>
</evidence>
<comment type="caution">
    <text evidence="1">The sequence shown here is derived from an EMBL/GenBank/DDBJ whole genome shotgun (WGS) entry which is preliminary data.</text>
</comment>
<gene>
    <name evidence="1" type="ORF">DWY38_09985</name>
</gene>
<protein>
    <submittedName>
        <fullName evidence="1">Uncharacterized protein</fullName>
    </submittedName>
</protein>
<organism evidence="1 2">
    <name type="scientific">Agathobacter rectalis</name>
    <dbReference type="NCBI Taxonomy" id="39491"/>
    <lineage>
        <taxon>Bacteria</taxon>
        <taxon>Bacillati</taxon>
        <taxon>Bacillota</taxon>
        <taxon>Clostridia</taxon>
        <taxon>Lachnospirales</taxon>
        <taxon>Lachnospiraceae</taxon>
        <taxon>Agathobacter</taxon>
    </lineage>
</organism>
<dbReference type="AlphaFoldDB" id="A0A395UXC3"/>
<name>A0A395UXC3_9FIRM</name>
<dbReference type="Proteomes" id="UP000266066">
    <property type="component" value="Unassembled WGS sequence"/>
</dbReference>
<dbReference type="EMBL" id="QRUJ01000009">
    <property type="protein sequence ID" value="RGR54182.1"/>
    <property type="molecule type" value="Genomic_DNA"/>
</dbReference>
<accession>A0A395UXC3</accession>